<dbReference type="PANTHER" id="PTHR32552">
    <property type="entry name" value="FERRICHROME IRON RECEPTOR-RELATED"/>
    <property type="match status" value="1"/>
</dbReference>
<name>A0ABP1YUF5_YERAL</name>
<keyword evidence="8" id="KW-1185">Reference proteome</keyword>
<keyword evidence="3" id="KW-1134">Transmembrane beta strand</keyword>
<gene>
    <name evidence="7" type="ORF">ERS137966_03490</name>
</gene>
<dbReference type="EMBL" id="CQEH01000019">
    <property type="protein sequence ID" value="CNL52670.1"/>
    <property type="molecule type" value="Genomic_DNA"/>
</dbReference>
<dbReference type="InterPro" id="IPR036942">
    <property type="entry name" value="Beta-barrel_TonB_sf"/>
</dbReference>
<keyword evidence="4" id="KW-0812">Transmembrane</keyword>
<evidence type="ECO:0000256" key="3">
    <source>
        <dbReference type="ARBA" id="ARBA00022452"/>
    </source>
</evidence>
<evidence type="ECO:0000256" key="4">
    <source>
        <dbReference type="ARBA" id="ARBA00022692"/>
    </source>
</evidence>
<evidence type="ECO:0000313" key="7">
    <source>
        <dbReference type="EMBL" id="CNL52670.1"/>
    </source>
</evidence>
<keyword evidence="6" id="KW-0998">Cell outer membrane</keyword>
<proteinExistence type="predicted"/>
<dbReference type="PANTHER" id="PTHR32552:SF85">
    <property type="entry name" value="BLL7968 PROTEIN"/>
    <property type="match status" value="1"/>
</dbReference>
<keyword evidence="2" id="KW-0813">Transport</keyword>
<comment type="caution">
    <text evidence="7">The sequence shown here is derived from an EMBL/GenBank/DDBJ whole genome shotgun (WGS) entry which is preliminary data.</text>
</comment>
<dbReference type="SUPFAM" id="SSF56935">
    <property type="entry name" value="Porins"/>
    <property type="match status" value="1"/>
</dbReference>
<organism evidence="7 8">
    <name type="scientific">Yersinia aldovae</name>
    <dbReference type="NCBI Taxonomy" id="29483"/>
    <lineage>
        <taxon>Bacteria</taxon>
        <taxon>Pseudomonadati</taxon>
        <taxon>Pseudomonadota</taxon>
        <taxon>Gammaproteobacteria</taxon>
        <taxon>Enterobacterales</taxon>
        <taxon>Yersiniaceae</taxon>
        <taxon>Yersinia</taxon>
    </lineage>
</organism>
<evidence type="ECO:0000256" key="1">
    <source>
        <dbReference type="ARBA" id="ARBA00004571"/>
    </source>
</evidence>
<dbReference type="InterPro" id="IPR039426">
    <property type="entry name" value="TonB-dep_rcpt-like"/>
</dbReference>
<evidence type="ECO:0000256" key="6">
    <source>
        <dbReference type="ARBA" id="ARBA00023237"/>
    </source>
</evidence>
<comment type="subcellular location">
    <subcellularLocation>
        <location evidence="1">Cell outer membrane</location>
        <topology evidence="1">Multi-pass membrane protein</topology>
    </subcellularLocation>
</comment>
<sequence>MLPVTVLRYLTQTLGFTGWQSGDNLRIGAGARYFGRRGGDVANSFTLDDYTAADTFISYSLPVNHYWVKWPLNVKNLFDKTYYLSSGGNLRVAVGEPR</sequence>
<accession>A0ABP1YUF5</accession>
<dbReference type="Gene3D" id="2.40.170.20">
    <property type="entry name" value="TonB-dependent receptor, beta-barrel domain"/>
    <property type="match status" value="1"/>
</dbReference>
<protein>
    <submittedName>
        <fullName evidence="7">Hydroxamate-type ferrisiderophore receptor</fullName>
    </submittedName>
</protein>
<keyword evidence="7" id="KW-0675">Receptor</keyword>
<reference evidence="7 8" key="1">
    <citation type="submission" date="2015-03" db="EMBL/GenBank/DDBJ databases">
        <authorList>
            <consortium name="Pathogen Informatics"/>
            <person name="Murphy D."/>
        </authorList>
    </citation>
    <scope>NUCLEOTIDE SEQUENCE [LARGE SCALE GENOMIC DNA]</scope>
    <source>
        <strain evidence="7 8">IP08791</strain>
    </source>
</reference>
<dbReference type="Proteomes" id="UP000038647">
    <property type="component" value="Unassembled WGS sequence"/>
</dbReference>
<evidence type="ECO:0000256" key="5">
    <source>
        <dbReference type="ARBA" id="ARBA00023136"/>
    </source>
</evidence>
<evidence type="ECO:0000256" key="2">
    <source>
        <dbReference type="ARBA" id="ARBA00022448"/>
    </source>
</evidence>
<evidence type="ECO:0000313" key="8">
    <source>
        <dbReference type="Proteomes" id="UP000038647"/>
    </source>
</evidence>
<keyword evidence="5" id="KW-0472">Membrane</keyword>